<evidence type="ECO:0000256" key="7">
    <source>
        <dbReference type="PROSITE-ProRule" id="PRU01145"/>
    </source>
</evidence>
<dbReference type="GeneID" id="24593625"/>
<dbReference type="GO" id="GO:0000122">
    <property type="term" value="P:negative regulation of transcription by RNA polymerase II"/>
    <property type="evidence" value="ECO:0007669"/>
    <property type="project" value="TreeGrafter"/>
</dbReference>
<dbReference type="Proteomes" id="UP000471633">
    <property type="component" value="Unassembled WGS sequence"/>
</dbReference>
<accession>A0A094ZSU3</accession>
<dbReference type="EMBL" id="AMPZ03000005">
    <property type="protein sequence ID" value="KAH9583083.1"/>
    <property type="molecule type" value="Genomic_DNA"/>
</dbReference>
<evidence type="ECO:0000256" key="2">
    <source>
        <dbReference type="ARBA" id="ARBA00022723"/>
    </source>
</evidence>
<dbReference type="RefSeq" id="XP_051066470.1">
    <property type="nucleotide sequence ID" value="XM_051215926.1"/>
</dbReference>
<dbReference type="SUPFAM" id="SSF57667">
    <property type="entry name" value="beta-beta-alpha zinc fingers"/>
    <property type="match status" value="1"/>
</dbReference>
<dbReference type="AlphaFoldDB" id="A0A094ZSU3"/>
<keyword evidence="6" id="KW-0539">Nucleus</keyword>
<comment type="subcellular location">
    <subcellularLocation>
        <location evidence="1">Nucleus</location>
    </subcellularLocation>
</comment>
<keyword evidence="3" id="KW-0677">Repeat</keyword>
<dbReference type="InterPro" id="IPR036236">
    <property type="entry name" value="Znf_C2H2_sf"/>
</dbReference>
<dbReference type="Gene3D" id="1.10.10.2100">
    <property type="match status" value="1"/>
</dbReference>
<reference evidence="9" key="2">
    <citation type="journal article" date="2019" name="Gigascience">
        <title>High-quality Schistosoma haematobium genome achieved by single-molecule and long-range sequencing.</title>
        <authorList>
            <person name="Stroehlein A.J."/>
            <person name="Korhonen P.K."/>
            <person name="Chong T.M."/>
            <person name="Lim Y.L."/>
            <person name="Chan K.G."/>
            <person name="Webster B."/>
            <person name="Rollinson D."/>
            <person name="Brindley P.J."/>
            <person name="Gasser R.B."/>
            <person name="Young N.D."/>
        </authorList>
    </citation>
    <scope>NUCLEOTIDE SEQUENCE</scope>
</reference>
<evidence type="ECO:0000313" key="11">
    <source>
        <dbReference type="Proteomes" id="UP000471633"/>
    </source>
</evidence>
<evidence type="ECO:0000256" key="5">
    <source>
        <dbReference type="ARBA" id="ARBA00022833"/>
    </source>
</evidence>
<dbReference type="Pfam" id="PF08790">
    <property type="entry name" value="zf-LYAR"/>
    <property type="match status" value="1"/>
</dbReference>
<dbReference type="CTD" id="24593625"/>
<evidence type="ECO:0000256" key="3">
    <source>
        <dbReference type="ARBA" id="ARBA00022737"/>
    </source>
</evidence>
<name>A0A094ZSU3_SCHHA</name>
<keyword evidence="2" id="KW-0479">Metal-binding</keyword>
<dbReference type="GO" id="GO:0006364">
    <property type="term" value="P:rRNA processing"/>
    <property type="evidence" value="ECO:0007669"/>
    <property type="project" value="TreeGrafter"/>
</dbReference>
<dbReference type="PROSITE" id="PS51804">
    <property type="entry name" value="ZF_C2HC_LYAR"/>
    <property type="match status" value="1"/>
</dbReference>
<reference evidence="9" key="4">
    <citation type="journal article" date="2022" name="PLoS Pathog.">
        <title>Chromosome-level genome of Schistosoma haematobium underpins genome-wide explorations of molecular variation.</title>
        <authorList>
            <person name="Stroehlein A.J."/>
            <person name="Korhonen P.K."/>
            <person name="Lee V.V."/>
            <person name="Ralph S.A."/>
            <person name="Mentink-Kane M."/>
            <person name="You H."/>
            <person name="McManus D.P."/>
            <person name="Tchuente L.T."/>
            <person name="Stothard J.R."/>
            <person name="Kaur P."/>
            <person name="Dudchenko O."/>
            <person name="Aiden E.L."/>
            <person name="Yang B."/>
            <person name="Yang H."/>
            <person name="Emery A.M."/>
            <person name="Webster B.L."/>
            <person name="Brindley P.J."/>
            <person name="Rollinson D."/>
            <person name="Chang B.C.H."/>
            <person name="Gasser R.B."/>
            <person name="Young N.D."/>
        </authorList>
    </citation>
    <scope>NUCLEOTIDE SEQUENCE</scope>
</reference>
<gene>
    <name evidence="9" type="ORF">MS3_00007607</name>
    <name evidence="10" type="ORF">MS3_06220</name>
</gene>
<keyword evidence="4 7" id="KW-0863">Zinc-finger</keyword>
<dbReference type="PANTHER" id="PTHR13100:SF10">
    <property type="entry name" value="CELL GROWTH-REGULATING NUCLEOLAR PROTEIN"/>
    <property type="match status" value="1"/>
</dbReference>
<evidence type="ECO:0000259" key="8">
    <source>
        <dbReference type="Pfam" id="PF08790"/>
    </source>
</evidence>
<keyword evidence="11" id="KW-1185">Reference proteome</keyword>
<evidence type="ECO:0000256" key="4">
    <source>
        <dbReference type="ARBA" id="ARBA00022771"/>
    </source>
</evidence>
<reference evidence="9" key="3">
    <citation type="submission" date="2021-06" db="EMBL/GenBank/DDBJ databases">
        <title>Chromosome-level genome assembly for S. haematobium.</title>
        <authorList>
            <person name="Stroehlein A.J."/>
        </authorList>
    </citation>
    <scope>NUCLEOTIDE SEQUENCE</scope>
</reference>
<dbReference type="KEGG" id="shx:MS3_00007607"/>
<dbReference type="STRING" id="6185.A0A094ZSU3"/>
<dbReference type="GO" id="GO:0005730">
    <property type="term" value="C:nucleolus"/>
    <property type="evidence" value="ECO:0007669"/>
    <property type="project" value="TreeGrafter"/>
</dbReference>
<dbReference type="Gene3D" id="3.30.1490.490">
    <property type="match status" value="1"/>
</dbReference>
<dbReference type="InterPro" id="IPR014898">
    <property type="entry name" value="Znf_C2H2_LYAR"/>
</dbReference>
<organism evidence="10">
    <name type="scientific">Schistosoma haematobium</name>
    <name type="common">Blood fluke</name>
    <dbReference type="NCBI Taxonomy" id="6185"/>
    <lineage>
        <taxon>Eukaryota</taxon>
        <taxon>Metazoa</taxon>
        <taxon>Spiralia</taxon>
        <taxon>Lophotrochozoa</taxon>
        <taxon>Platyhelminthes</taxon>
        <taxon>Trematoda</taxon>
        <taxon>Digenea</taxon>
        <taxon>Strigeidida</taxon>
        <taxon>Schistosomatoidea</taxon>
        <taxon>Schistosomatidae</taxon>
        <taxon>Schistosoma</taxon>
    </lineage>
</organism>
<keyword evidence="5" id="KW-0862">Zinc</keyword>
<evidence type="ECO:0000256" key="1">
    <source>
        <dbReference type="ARBA" id="ARBA00004123"/>
    </source>
</evidence>
<dbReference type="PANTHER" id="PTHR13100">
    <property type="entry name" value="CELL GROWTH-REGULATING NUCLEOLAR PROTEIN LYAR"/>
    <property type="match status" value="1"/>
</dbReference>
<proteinExistence type="predicted"/>
<evidence type="ECO:0000256" key="6">
    <source>
        <dbReference type="ARBA" id="ARBA00023242"/>
    </source>
</evidence>
<dbReference type="InterPro" id="IPR039999">
    <property type="entry name" value="LYAR"/>
</dbReference>
<dbReference type="GO" id="GO:0008270">
    <property type="term" value="F:zinc ion binding"/>
    <property type="evidence" value="ECO:0007669"/>
    <property type="project" value="UniProtKB-KW"/>
</dbReference>
<evidence type="ECO:0000313" key="10">
    <source>
        <dbReference type="EMBL" id="KGB37865.1"/>
    </source>
</evidence>
<dbReference type="EMBL" id="KL250938">
    <property type="protein sequence ID" value="KGB37865.1"/>
    <property type="molecule type" value="Genomic_DNA"/>
</dbReference>
<dbReference type="GO" id="GO:0003677">
    <property type="term" value="F:DNA binding"/>
    <property type="evidence" value="ECO:0007669"/>
    <property type="project" value="InterPro"/>
</dbReference>
<sequence>MVVFVCSQCNATLKKSNVRNHLQFSRRCSLVSCVDCHKDFDKFSVESHCSCISEKEKYDKANYLKSSKSNNISKQAEWVKRIEDAIQNCESQRHKSILQNIRGNCNVPQKKKKFENFMRSKYRKIPEETIEDIWKLLEPLKRGTFSTVPLKPQKDLSSDLTNDEPTIKKRKLEDTSETLNNYSSENECHLLSLHHIQNVLAELGGKAPFSSLRKQIYSTYKTSVLSPQECMTKKEFKAKLLGVIQDSGYFIFSPSDGMISVVSDDLVTRTDLCVNPDPDTSIITCQNGKPHYSESIKKLLITTINDAGGQISLKKLVKRVSSRILNPNDQKEVSLTKEEVESKIVRKVNKSQSMKLSDDGKRVELCS</sequence>
<evidence type="ECO:0000313" key="9">
    <source>
        <dbReference type="EMBL" id="KAH9583083.1"/>
    </source>
</evidence>
<reference evidence="10" key="1">
    <citation type="journal article" date="2012" name="Nat. Genet.">
        <title>Whole-genome sequence of Schistosoma haematobium.</title>
        <authorList>
            <person name="Young N.D."/>
            <person name="Jex A.R."/>
            <person name="Li B."/>
            <person name="Liu S."/>
            <person name="Yang L."/>
            <person name="Xiong Z."/>
            <person name="Li Y."/>
            <person name="Cantacessi C."/>
            <person name="Hall R.S."/>
            <person name="Xu X."/>
            <person name="Chen F."/>
            <person name="Wu X."/>
            <person name="Zerlotini A."/>
            <person name="Oliveira G."/>
            <person name="Hofmann A."/>
            <person name="Zhang G."/>
            <person name="Fang X."/>
            <person name="Kang Y."/>
            <person name="Campbell B.E."/>
            <person name="Loukas A."/>
            <person name="Ranganathan S."/>
            <person name="Rollinson D."/>
            <person name="Rinaldi G."/>
            <person name="Brindley P.J."/>
            <person name="Yang H."/>
            <person name="Wang J."/>
            <person name="Wang J."/>
            <person name="Gasser R.B."/>
        </authorList>
    </citation>
    <scope>NUCLEOTIDE SEQUENCE [LARGE SCALE GENOMIC DNA]</scope>
</reference>
<protein>
    <submittedName>
        <fullName evidence="10">Cell growth-regulating nucleolar protein</fullName>
    </submittedName>
</protein>
<feature type="domain" description="Zinc finger C2H2 LYAR-type" evidence="8">
    <location>
        <begin position="31"/>
        <end position="58"/>
    </location>
</feature>